<gene>
    <name evidence="4" type="ORF">M23134_05202</name>
</gene>
<evidence type="ECO:0000313" key="4">
    <source>
        <dbReference type="EMBL" id="EAY31696.1"/>
    </source>
</evidence>
<sequence length="264" mass="28639">MSKFTNKVIWITGASSGIGEALAYHFAAQNARLVLSARRQTELERVKKQCGAAADVLVLPLDLAQSNTFADKVAEVVQKFGQIDYLINNGGISQRSLIKETLAEVDRQIMEVNYFGNILLTKAVLPHMVAQKQGHVTIISSVAGKLAAPLRSTYSASKAAVISFFETVRAEYHHNVEVLVVCPGYIQTNVSVNALTGDGSAQNTMDSTTGSGILPERCAALIASAIRKRKQQVIISGAREKLGIIVKKFFPRLFAHMVRKAKVA</sequence>
<proteinExistence type="inferred from homology"/>
<dbReference type="SUPFAM" id="SSF51735">
    <property type="entry name" value="NAD(P)-binding Rossmann-fold domains"/>
    <property type="match status" value="1"/>
</dbReference>
<dbReference type="InterPro" id="IPR020904">
    <property type="entry name" value="Sc_DH/Rdtase_CS"/>
</dbReference>
<dbReference type="PANTHER" id="PTHR44196:SF1">
    <property type="entry name" value="DEHYDROGENASE_REDUCTASE SDR FAMILY MEMBER 7B"/>
    <property type="match status" value="1"/>
</dbReference>
<dbReference type="RefSeq" id="WP_002693519.1">
    <property type="nucleotide sequence ID" value="NZ_AAWS01000002.1"/>
</dbReference>
<dbReference type="GO" id="GO:0016491">
    <property type="term" value="F:oxidoreductase activity"/>
    <property type="evidence" value="ECO:0007669"/>
    <property type="project" value="UniProtKB-KW"/>
</dbReference>
<reference evidence="4 5" key="1">
    <citation type="submission" date="2007-01" db="EMBL/GenBank/DDBJ databases">
        <authorList>
            <person name="Haygood M."/>
            <person name="Podell S."/>
            <person name="Anderson C."/>
            <person name="Hopkinson B."/>
            <person name="Roe K."/>
            <person name="Barbeau K."/>
            <person name="Gaasterland T."/>
            <person name="Ferriera S."/>
            <person name="Johnson J."/>
            <person name="Kravitz S."/>
            <person name="Beeson K."/>
            <person name="Sutton G."/>
            <person name="Rogers Y.-H."/>
            <person name="Friedman R."/>
            <person name="Frazier M."/>
            <person name="Venter J.C."/>
        </authorList>
    </citation>
    <scope>NUCLEOTIDE SEQUENCE [LARGE SCALE GENOMIC DNA]</scope>
    <source>
        <strain evidence="4 5">ATCC 23134</strain>
    </source>
</reference>
<dbReference type="OrthoDB" id="822355at2"/>
<accession>A1ZDF7</accession>
<keyword evidence="2 4" id="KW-0560">Oxidoreductase</keyword>
<dbReference type="EMBL" id="AAWS01000002">
    <property type="protein sequence ID" value="EAY31696.1"/>
    <property type="molecule type" value="Genomic_DNA"/>
</dbReference>
<dbReference type="InterPro" id="IPR002347">
    <property type="entry name" value="SDR_fam"/>
</dbReference>
<dbReference type="EC" id="1.1.-.-" evidence="4"/>
<comment type="similarity">
    <text evidence="1 3">Belongs to the short-chain dehydrogenases/reductases (SDR) family.</text>
</comment>
<dbReference type="AlphaFoldDB" id="A1ZDF7"/>
<dbReference type="PRINTS" id="PR00081">
    <property type="entry name" value="GDHRDH"/>
</dbReference>
<dbReference type="PANTHER" id="PTHR44196">
    <property type="entry name" value="DEHYDROGENASE/REDUCTASE SDR FAMILY MEMBER 7B"/>
    <property type="match status" value="1"/>
</dbReference>
<name>A1ZDF7_MICM2</name>
<evidence type="ECO:0000313" key="5">
    <source>
        <dbReference type="Proteomes" id="UP000004095"/>
    </source>
</evidence>
<protein>
    <submittedName>
        <fullName evidence="4">Dehydrogenase/reductase SDR family member 7</fullName>
        <ecNumber evidence="4">1.1.-.-</ecNumber>
    </submittedName>
</protein>
<keyword evidence="5" id="KW-1185">Reference proteome</keyword>
<dbReference type="PROSITE" id="PS00061">
    <property type="entry name" value="ADH_SHORT"/>
    <property type="match status" value="1"/>
</dbReference>
<evidence type="ECO:0000256" key="2">
    <source>
        <dbReference type="ARBA" id="ARBA00023002"/>
    </source>
</evidence>
<evidence type="ECO:0000256" key="1">
    <source>
        <dbReference type="ARBA" id="ARBA00006484"/>
    </source>
</evidence>
<dbReference type="Pfam" id="PF00106">
    <property type="entry name" value="adh_short"/>
    <property type="match status" value="1"/>
</dbReference>
<dbReference type="eggNOG" id="COG0300">
    <property type="taxonomic scope" value="Bacteria"/>
</dbReference>
<dbReference type="GO" id="GO:0016020">
    <property type="term" value="C:membrane"/>
    <property type="evidence" value="ECO:0007669"/>
    <property type="project" value="TreeGrafter"/>
</dbReference>
<comment type="caution">
    <text evidence="4">The sequence shown here is derived from an EMBL/GenBank/DDBJ whole genome shotgun (WGS) entry which is preliminary data.</text>
</comment>
<dbReference type="CDD" id="cd05332">
    <property type="entry name" value="11beta-HSD1_like_SDR_c"/>
    <property type="match status" value="1"/>
</dbReference>
<dbReference type="PRINTS" id="PR00080">
    <property type="entry name" value="SDRFAMILY"/>
</dbReference>
<evidence type="ECO:0000256" key="3">
    <source>
        <dbReference type="RuleBase" id="RU000363"/>
    </source>
</evidence>
<dbReference type="NCBIfam" id="NF004825">
    <property type="entry name" value="PRK06181.1"/>
    <property type="match status" value="1"/>
</dbReference>
<organism evidence="4 5">
    <name type="scientific">Microscilla marina ATCC 23134</name>
    <dbReference type="NCBI Taxonomy" id="313606"/>
    <lineage>
        <taxon>Bacteria</taxon>
        <taxon>Pseudomonadati</taxon>
        <taxon>Bacteroidota</taxon>
        <taxon>Cytophagia</taxon>
        <taxon>Cytophagales</taxon>
        <taxon>Microscillaceae</taxon>
        <taxon>Microscilla</taxon>
    </lineage>
</organism>
<dbReference type="InterPro" id="IPR036291">
    <property type="entry name" value="NAD(P)-bd_dom_sf"/>
</dbReference>
<dbReference type="Gene3D" id="3.40.50.720">
    <property type="entry name" value="NAD(P)-binding Rossmann-like Domain"/>
    <property type="match status" value="1"/>
</dbReference>
<dbReference type="Proteomes" id="UP000004095">
    <property type="component" value="Unassembled WGS sequence"/>
</dbReference>